<dbReference type="PANTHER" id="PTHR23322">
    <property type="entry name" value="FAS-ASSOCIATED PROTEIN"/>
    <property type="match status" value="1"/>
</dbReference>
<protein>
    <recommendedName>
        <fullName evidence="2">UBX domain-containing protein</fullName>
    </recommendedName>
</protein>
<feature type="region of interest" description="Disordered" evidence="1">
    <location>
        <begin position="46"/>
        <end position="71"/>
    </location>
</feature>
<proteinExistence type="predicted"/>
<evidence type="ECO:0000259" key="2">
    <source>
        <dbReference type="PROSITE" id="PS50033"/>
    </source>
</evidence>
<dbReference type="InterPro" id="IPR029071">
    <property type="entry name" value="Ubiquitin-like_domsf"/>
</dbReference>
<dbReference type="PROSITE" id="PS50033">
    <property type="entry name" value="UBX"/>
    <property type="match status" value="1"/>
</dbReference>
<dbReference type="Gene3D" id="3.10.20.90">
    <property type="entry name" value="Phosphatidylinositol 3-kinase Catalytic Subunit, Chain A, domain 1"/>
    <property type="match status" value="1"/>
</dbReference>
<dbReference type="SUPFAM" id="SSF54236">
    <property type="entry name" value="Ubiquitin-like"/>
    <property type="match status" value="1"/>
</dbReference>
<evidence type="ECO:0000313" key="3">
    <source>
        <dbReference type="EMBL" id="CAE0606310.1"/>
    </source>
</evidence>
<organism evidence="3">
    <name type="scientific">Picocystis salinarum</name>
    <dbReference type="NCBI Taxonomy" id="88271"/>
    <lineage>
        <taxon>Eukaryota</taxon>
        <taxon>Viridiplantae</taxon>
        <taxon>Chlorophyta</taxon>
        <taxon>Picocystophyceae</taxon>
        <taxon>Picocystales</taxon>
        <taxon>Picocystaceae</taxon>
        <taxon>Picocystis</taxon>
    </lineage>
</organism>
<feature type="region of interest" description="Disordered" evidence="1">
    <location>
        <begin position="242"/>
        <end position="294"/>
    </location>
</feature>
<dbReference type="Pfam" id="PF14555">
    <property type="entry name" value="UBA_4"/>
    <property type="match status" value="1"/>
</dbReference>
<feature type="compositionally biased region" description="Basic and acidic residues" evidence="1">
    <location>
        <begin position="272"/>
        <end position="294"/>
    </location>
</feature>
<name>A0A7S3XAP6_9CHLO</name>
<gene>
    <name evidence="3" type="ORF">PSAL00342_LOCUS126</name>
</gene>
<dbReference type="AlphaFoldDB" id="A0A7S3XAP6"/>
<feature type="domain" description="UBX" evidence="2">
    <location>
        <begin position="337"/>
        <end position="405"/>
    </location>
</feature>
<dbReference type="PANTHER" id="PTHR23322:SF93">
    <property type="entry name" value="UBX DOMAIN-CONTAINING PROTEIN 8"/>
    <property type="match status" value="1"/>
</dbReference>
<dbReference type="InterPro" id="IPR001012">
    <property type="entry name" value="UBX_dom"/>
</dbReference>
<dbReference type="Gene3D" id="1.10.8.10">
    <property type="entry name" value="DNA helicase RuvA subunit, C-terminal domain"/>
    <property type="match status" value="1"/>
</dbReference>
<dbReference type="InterPro" id="IPR050730">
    <property type="entry name" value="UBX_domain-protein"/>
</dbReference>
<dbReference type="EMBL" id="HBIS01000155">
    <property type="protein sequence ID" value="CAE0606310.1"/>
    <property type="molecule type" value="Transcribed_RNA"/>
</dbReference>
<accession>A0A7S3XAP6</accession>
<reference evidence="3" key="1">
    <citation type="submission" date="2021-01" db="EMBL/GenBank/DDBJ databases">
        <authorList>
            <person name="Corre E."/>
            <person name="Pelletier E."/>
            <person name="Niang G."/>
            <person name="Scheremetjew M."/>
            <person name="Finn R."/>
            <person name="Kale V."/>
            <person name="Holt S."/>
            <person name="Cochrane G."/>
            <person name="Meng A."/>
            <person name="Brown T."/>
            <person name="Cohen L."/>
        </authorList>
    </citation>
    <scope>NUCLEOTIDE SEQUENCE</scope>
    <source>
        <strain evidence="3">CCMP1897</strain>
    </source>
</reference>
<feature type="compositionally biased region" description="Basic and acidic residues" evidence="1">
    <location>
        <begin position="46"/>
        <end position="63"/>
    </location>
</feature>
<dbReference type="Pfam" id="PF00789">
    <property type="entry name" value="UBX"/>
    <property type="match status" value="1"/>
</dbReference>
<evidence type="ECO:0000256" key="1">
    <source>
        <dbReference type="SAM" id="MobiDB-lite"/>
    </source>
</evidence>
<sequence>MDTREAAAVESFLEITRTSDVDRAVEALQACDWDLHRAVADHVEREAAVRTDRTDGGTSHEDPIEVDDADNEAILVDDEPATVEPTPEEPVDRSHEVISIEEEMVRHAIMESMKTSGTDEDGYVHVDADAEGASPTAAVHGDSDVLGEMGITSGERQTEAGGPSGGNTLGDSIMHSLGGGVPSGGMGFAGGFPPFFRVPQGPLDPQLAELPNDVDREEAAMLEAAMLGIPYQGNYADRVHRAVAPPSPNSHARQSLRNEQDAAYEESLAMDQQREEENKRKAEEAERELALEREEQERVEAERARMEAEKHRLLEEKACVLPEEPPKGTEGAMECVVRLPNGQRCTRLFLQDQLAKHLFDFVDLQQVVDPHTYRLVAQYPRRVLEADTSHTFFEAGFTGAHEVFFVESL</sequence>